<dbReference type="AlphaFoldDB" id="A0A3N4KY64"/>
<dbReference type="InterPro" id="IPR037647">
    <property type="entry name" value="HIRIP3"/>
</dbReference>
<feature type="compositionally biased region" description="Basic and acidic residues" evidence="1">
    <location>
        <begin position="339"/>
        <end position="350"/>
    </location>
</feature>
<feature type="compositionally biased region" description="Acidic residues" evidence="1">
    <location>
        <begin position="456"/>
        <end position="468"/>
    </location>
</feature>
<feature type="region of interest" description="Disordered" evidence="1">
    <location>
        <begin position="68"/>
        <end position="350"/>
    </location>
</feature>
<feature type="compositionally biased region" description="Basic and acidic residues" evidence="1">
    <location>
        <begin position="432"/>
        <end position="441"/>
    </location>
</feature>
<dbReference type="PANTHER" id="PTHR15410">
    <property type="entry name" value="HIRA-INTERACTING PROTEIN 3"/>
    <property type="match status" value="1"/>
</dbReference>
<feature type="compositionally biased region" description="Acidic residues" evidence="1">
    <location>
        <begin position="166"/>
        <end position="175"/>
    </location>
</feature>
<feature type="compositionally biased region" description="Low complexity" evidence="1">
    <location>
        <begin position="83"/>
        <end position="93"/>
    </location>
</feature>
<feature type="compositionally biased region" description="Basic residues" evidence="1">
    <location>
        <begin position="241"/>
        <end position="260"/>
    </location>
</feature>
<feature type="compositionally biased region" description="Basic and acidic residues" evidence="1">
    <location>
        <begin position="68"/>
        <end position="78"/>
    </location>
</feature>
<dbReference type="GO" id="GO:0005634">
    <property type="term" value="C:nucleus"/>
    <property type="evidence" value="ECO:0007669"/>
    <property type="project" value="TreeGrafter"/>
</dbReference>
<sequence>MDRSVIIDALKSIVQTWFKEDPNRVTVRAARSHVEQELGLDQGFLENEDWKAEAKRIVKDEFAALNEELDKRENESKKKPAIAKKPTAATTKKQTMRSKRSAAMEEGEAEKAPKAKRGRPSSKKITEEEEATGSPEKAPAKRGSPTTATAKKLAPKRSRAKPTVREEEDDQELEVDIPSAHPLSSAAITPDSDNKLSDIPNEKSPEELKVLSRPSAKSTPTKDKDCSESELSDVSEEPPKRKGKRALAARPNTPKKKVKPSLKPAEIIEGPGKDFKTILQDRSMPPLDADADDAGAGSDSEMSIVLDPTPQKGRSSITKVPPPKKTKGSKAPAKKGRAKKTDSSTKLDPEQEQLKSLKAWLLKCGIRRIWARELAKFETSREQIAHLKGILTDIGMTGRYSADKAKKIKAKRELKAELEAIQVNAGSWGMEEKDTVEDVGRPRRRSGGRKARIVIEDDEDEEEADEGENIVRAREKEMEDLAFMDGQSESE</sequence>
<dbReference type="InParanoid" id="A0A3N4KY64"/>
<proteinExistence type="predicted"/>
<evidence type="ECO:0000256" key="1">
    <source>
        <dbReference type="SAM" id="MobiDB-lite"/>
    </source>
</evidence>
<accession>A0A3N4KY64</accession>
<organism evidence="2 3">
    <name type="scientific">Morchella conica CCBAS932</name>
    <dbReference type="NCBI Taxonomy" id="1392247"/>
    <lineage>
        <taxon>Eukaryota</taxon>
        <taxon>Fungi</taxon>
        <taxon>Dikarya</taxon>
        <taxon>Ascomycota</taxon>
        <taxon>Pezizomycotina</taxon>
        <taxon>Pezizomycetes</taxon>
        <taxon>Pezizales</taxon>
        <taxon>Morchellaceae</taxon>
        <taxon>Morchella</taxon>
    </lineage>
</organism>
<feature type="compositionally biased region" description="Basic residues" evidence="1">
    <location>
        <begin position="442"/>
        <end position="452"/>
    </location>
</feature>
<dbReference type="EMBL" id="ML119118">
    <property type="protein sequence ID" value="RPB14398.1"/>
    <property type="molecule type" value="Genomic_DNA"/>
</dbReference>
<feature type="compositionally biased region" description="Basic residues" evidence="1">
    <location>
        <begin position="153"/>
        <end position="162"/>
    </location>
</feature>
<dbReference type="Proteomes" id="UP000277580">
    <property type="component" value="Unassembled WGS sequence"/>
</dbReference>
<feature type="region of interest" description="Disordered" evidence="1">
    <location>
        <begin position="432"/>
        <end position="472"/>
    </location>
</feature>
<evidence type="ECO:0000313" key="2">
    <source>
        <dbReference type="EMBL" id="RPB14398.1"/>
    </source>
</evidence>
<name>A0A3N4KY64_9PEZI</name>
<protein>
    <submittedName>
        <fullName evidence="2">Uncharacterized protein</fullName>
    </submittedName>
</protein>
<feature type="compositionally biased region" description="Basic and acidic residues" evidence="1">
    <location>
        <begin position="192"/>
        <end position="210"/>
    </location>
</feature>
<evidence type="ECO:0000313" key="3">
    <source>
        <dbReference type="Proteomes" id="UP000277580"/>
    </source>
</evidence>
<feature type="compositionally biased region" description="Basic residues" evidence="1">
    <location>
        <begin position="322"/>
        <end position="338"/>
    </location>
</feature>
<gene>
    <name evidence="2" type="ORF">P167DRAFT_534224</name>
</gene>
<keyword evidence="3" id="KW-1185">Reference proteome</keyword>
<dbReference type="OrthoDB" id="552755at2759"/>
<dbReference type="PANTHER" id="PTHR15410:SF2">
    <property type="entry name" value="HIRA-INTERACTING PROTEIN 3"/>
    <property type="match status" value="1"/>
</dbReference>
<reference evidence="2 3" key="1">
    <citation type="journal article" date="2018" name="Nat. Ecol. Evol.">
        <title>Pezizomycetes genomes reveal the molecular basis of ectomycorrhizal truffle lifestyle.</title>
        <authorList>
            <person name="Murat C."/>
            <person name="Payen T."/>
            <person name="Noel B."/>
            <person name="Kuo A."/>
            <person name="Morin E."/>
            <person name="Chen J."/>
            <person name="Kohler A."/>
            <person name="Krizsan K."/>
            <person name="Balestrini R."/>
            <person name="Da Silva C."/>
            <person name="Montanini B."/>
            <person name="Hainaut M."/>
            <person name="Levati E."/>
            <person name="Barry K.W."/>
            <person name="Belfiori B."/>
            <person name="Cichocki N."/>
            <person name="Clum A."/>
            <person name="Dockter R.B."/>
            <person name="Fauchery L."/>
            <person name="Guy J."/>
            <person name="Iotti M."/>
            <person name="Le Tacon F."/>
            <person name="Lindquist E.A."/>
            <person name="Lipzen A."/>
            <person name="Malagnac F."/>
            <person name="Mello A."/>
            <person name="Molinier V."/>
            <person name="Miyauchi S."/>
            <person name="Poulain J."/>
            <person name="Riccioni C."/>
            <person name="Rubini A."/>
            <person name="Sitrit Y."/>
            <person name="Splivallo R."/>
            <person name="Traeger S."/>
            <person name="Wang M."/>
            <person name="Zifcakova L."/>
            <person name="Wipf D."/>
            <person name="Zambonelli A."/>
            <person name="Paolocci F."/>
            <person name="Nowrousian M."/>
            <person name="Ottonello S."/>
            <person name="Baldrian P."/>
            <person name="Spatafora J.W."/>
            <person name="Henrissat B."/>
            <person name="Nagy L.G."/>
            <person name="Aury J.M."/>
            <person name="Wincker P."/>
            <person name="Grigoriev I.V."/>
            <person name="Bonfante P."/>
            <person name="Martin F.M."/>
        </authorList>
    </citation>
    <scope>NUCLEOTIDE SEQUENCE [LARGE SCALE GENOMIC DNA]</scope>
    <source>
        <strain evidence="2 3">CCBAS932</strain>
    </source>
</reference>
<dbReference type="STRING" id="1392247.A0A3N4KY64"/>